<dbReference type="EMBL" id="CP017634">
    <property type="protein sequence ID" value="ATW27578.1"/>
    <property type="molecule type" value="Genomic_DNA"/>
</dbReference>
<name>A0A3G1KYM2_FORW1</name>
<dbReference type="Gene3D" id="2.170.130.30">
    <property type="match status" value="1"/>
</dbReference>
<dbReference type="AlphaFoldDB" id="A0A3G1KYM2"/>
<keyword evidence="2" id="KW-0732">Signal</keyword>
<dbReference type="Pfam" id="PF14478">
    <property type="entry name" value="DUF4430"/>
    <property type="match status" value="1"/>
</dbReference>
<evidence type="ECO:0000313" key="4">
    <source>
        <dbReference type="EMBL" id="ATW27578.1"/>
    </source>
</evidence>
<sequence length="391" mass="41641">MKKKSRWGVLLIFLLVLTAAAGCGGTAGENPAQDTTLSGAPPTDQEPAGSVEKTAPEGTKQGGEDAAEAPDAPAKKEVSPQAKEDPVQAGESGQKEAPAPKKEEEKNLVTLKVTRDFGVQPIFEKKITFQKEDTILDLLQDNLDIETDWDGGFIKGINGLVSDKGGLSGKRTDWFYYVNGVCADVGADGYRLHPGETVWWDYHLWASMGSAISAVIGSYPEPFLHGYGGKAGGTTVLCAPEKEELGEKVKKALEAQGVKTVKVSGLEEEKIKKRTGPLVVLGEWQELNGVKWLEDFNKAYRKTGTGVHFTDQGLELVKYNGAADRTLSGSGGVIVATGSGLGDEMPLWLIGGTDEKGLEQAVNVLVESPEKISGLYGAAVTGDEIIRLPVQ</sequence>
<gene>
    <name evidence="4" type="ORF">DCMF_25010</name>
</gene>
<keyword evidence="5" id="KW-1185">Reference proteome</keyword>
<dbReference type="OrthoDB" id="1806555at2"/>
<feature type="chain" id="PRO_5039295942" description="Transcobalamin-like C-terminal domain-containing protein" evidence="2">
    <location>
        <begin position="22"/>
        <end position="391"/>
    </location>
</feature>
<feature type="signal peptide" evidence="2">
    <location>
        <begin position="1"/>
        <end position="21"/>
    </location>
</feature>
<reference evidence="4 5" key="1">
    <citation type="submission" date="2016-10" db="EMBL/GenBank/DDBJ databases">
        <title>Complete Genome Sequence of Peptococcaceae strain DCMF.</title>
        <authorList>
            <person name="Edwards R.J."/>
            <person name="Holland S.I."/>
            <person name="Deshpande N.P."/>
            <person name="Wong Y.K."/>
            <person name="Ertan H."/>
            <person name="Manefield M."/>
            <person name="Russell T.L."/>
            <person name="Lee M.J."/>
        </authorList>
    </citation>
    <scope>NUCLEOTIDE SEQUENCE [LARGE SCALE GENOMIC DNA]</scope>
    <source>
        <strain evidence="4 5">DCMF</strain>
    </source>
</reference>
<evidence type="ECO:0000313" key="5">
    <source>
        <dbReference type="Proteomes" id="UP000323521"/>
    </source>
</evidence>
<feature type="compositionally biased region" description="Basic and acidic residues" evidence="1">
    <location>
        <begin position="73"/>
        <end position="86"/>
    </location>
</feature>
<evidence type="ECO:0000256" key="2">
    <source>
        <dbReference type="SAM" id="SignalP"/>
    </source>
</evidence>
<evidence type="ECO:0000259" key="3">
    <source>
        <dbReference type="Pfam" id="PF14478"/>
    </source>
</evidence>
<dbReference type="InterPro" id="IPR027954">
    <property type="entry name" value="Transcobalamin-like_C"/>
</dbReference>
<organism evidence="4 5">
    <name type="scientific">Formimonas warabiya</name>
    <dbReference type="NCBI Taxonomy" id="1761012"/>
    <lineage>
        <taxon>Bacteria</taxon>
        <taxon>Bacillati</taxon>
        <taxon>Bacillota</taxon>
        <taxon>Clostridia</taxon>
        <taxon>Eubacteriales</taxon>
        <taxon>Peptococcaceae</taxon>
        <taxon>Candidatus Formimonas</taxon>
    </lineage>
</organism>
<dbReference type="RefSeq" id="WP_148136948.1">
    <property type="nucleotide sequence ID" value="NZ_CP017634.1"/>
</dbReference>
<dbReference type="KEGG" id="fwa:DCMF_25010"/>
<feature type="domain" description="Transcobalamin-like C-terminal" evidence="3">
    <location>
        <begin position="133"/>
        <end position="203"/>
    </location>
</feature>
<accession>A0A3G1KYM2</accession>
<protein>
    <recommendedName>
        <fullName evidence="3">Transcobalamin-like C-terminal domain-containing protein</fullName>
    </recommendedName>
</protein>
<evidence type="ECO:0000256" key="1">
    <source>
        <dbReference type="SAM" id="MobiDB-lite"/>
    </source>
</evidence>
<feature type="region of interest" description="Disordered" evidence="1">
    <location>
        <begin position="28"/>
        <end position="104"/>
    </location>
</feature>
<dbReference type="Proteomes" id="UP000323521">
    <property type="component" value="Chromosome"/>
</dbReference>
<dbReference type="PROSITE" id="PS51257">
    <property type="entry name" value="PROKAR_LIPOPROTEIN"/>
    <property type="match status" value="1"/>
</dbReference>
<proteinExistence type="predicted"/>